<feature type="region of interest" description="Disordered" evidence="2">
    <location>
        <begin position="1"/>
        <end position="115"/>
    </location>
</feature>
<evidence type="ECO:0000256" key="1">
    <source>
        <dbReference type="SAM" id="Coils"/>
    </source>
</evidence>
<feature type="compositionally biased region" description="Basic and acidic residues" evidence="2">
    <location>
        <begin position="283"/>
        <end position="292"/>
    </location>
</feature>
<protein>
    <submittedName>
        <fullName evidence="3">Uncharacterized protein</fullName>
    </submittedName>
</protein>
<comment type="caution">
    <text evidence="3">The sequence shown here is derived from an EMBL/GenBank/DDBJ whole genome shotgun (WGS) entry which is preliminary data.</text>
</comment>
<dbReference type="EMBL" id="BLXT01001440">
    <property type="protein sequence ID" value="GFN85647.1"/>
    <property type="molecule type" value="Genomic_DNA"/>
</dbReference>
<gene>
    <name evidence="3" type="ORF">PoB_001215300</name>
</gene>
<accession>A0AAV3YTE9</accession>
<evidence type="ECO:0000256" key="2">
    <source>
        <dbReference type="SAM" id="MobiDB-lite"/>
    </source>
</evidence>
<evidence type="ECO:0000313" key="3">
    <source>
        <dbReference type="EMBL" id="GFN85647.1"/>
    </source>
</evidence>
<reference evidence="3 4" key="1">
    <citation type="journal article" date="2021" name="Elife">
        <title>Chloroplast acquisition without the gene transfer in kleptoplastic sea slugs, Plakobranchus ocellatus.</title>
        <authorList>
            <person name="Maeda T."/>
            <person name="Takahashi S."/>
            <person name="Yoshida T."/>
            <person name="Shimamura S."/>
            <person name="Takaki Y."/>
            <person name="Nagai Y."/>
            <person name="Toyoda A."/>
            <person name="Suzuki Y."/>
            <person name="Arimoto A."/>
            <person name="Ishii H."/>
            <person name="Satoh N."/>
            <person name="Nishiyama T."/>
            <person name="Hasebe M."/>
            <person name="Maruyama T."/>
            <person name="Minagawa J."/>
            <person name="Obokata J."/>
            <person name="Shigenobu S."/>
        </authorList>
    </citation>
    <scope>NUCLEOTIDE SEQUENCE [LARGE SCALE GENOMIC DNA]</scope>
</reference>
<proteinExistence type="predicted"/>
<name>A0AAV3YTE9_9GAST</name>
<feature type="coiled-coil region" evidence="1">
    <location>
        <begin position="184"/>
        <end position="211"/>
    </location>
</feature>
<keyword evidence="4" id="KW-1185">Reference proteome</keyword>
<organism evidence="3 4">
    <name type="scientific">Plakobranchus ocellatus</name>
    <dbReference type="NCBI Taxonomy" id="259542"/>
    <lineage>
        <taxon>Eukaryota</taxon>
        <taxon>Metazoa</taxon>
        <taxon>Spiralia</taxon>
        <taxon>Lophotrochozoa</taxon>
        <taxon>Mollusca</taxon>
        <taxon>Gastropoda</taxon>
        <taxon>Heterobranchia</taxon>
        <taxon>Euthyneura</taxon>
        <taxon>Panpulmonata</taxon>
        <taxon>Sacoglossa</taxon>
        <taxon>Placobranchoidea</taxon>
        <taxon>Plakobranchidae</taxon>
        <taxon>Plakobranchus</taxon>
    </lineage>
</organism>
<keyword evidence="1" id="KW-0175">Coiled coil</keyword>
<feature type="compositionally biased region" description="Low complexity" evidence="2">
    <location>
        <begin position="87"/>
        <end position="99"/>
    </location>
</feature>
<evidence type="ECO:0000313" key="4">
    <source>
        <dbReference type="Proteomes" id="UP000735302"/>
    </source>
</evidence>
<feature type="region of interest" description="Disordered" evidence="2">
    <location>
        <begin position="265"/>
        <end position="296"/>
    </location>
</feature>
<dbReference type="Proteomes" id="UP000735302">
    <property type="component" value="Unassembled WGS sequence"/>
</dbReference>
<dbReference type="AlphaFoldDB" id="A0AAV3YTE9"/>
<feature type="region of interest" description="Disordered" evidence="2">
    <location>
        <begin position="157"/>
        <end position="178"/>
    </location>
</feature>
<sequence>MQPSSSHAAAKHKSGIPQPVSKKTKTTSNQSHAEHQQIDEHKSQNSSRDPPEVISSTQHPLAAAMNKKKAVKKNPISESWADMKIESQSQKMNNQSQSDSSRRKQDIEKQLREAEIQLGEMSELLEKRERMLEEEKSGADSKIKDLEDRLMDQEGILAEHGIDPVTGQKLTPSDEDKKKVEVTKKITKKTVQAMREKLQEMNRQTESFLADIENTMHYLASLEDASERAGPFSEETQAMIARIGGDEEAIKKVYDENAVPELVPNKNSVSFAYRESDEEDDAESQKGGEKAAGDSAQFFITDATDCDEGIVETEQVDVEGSVCLK</sequence>
<feature type="compositionally biased region" description="Polar residues" evidence="2">
    <location>
        <begin position="44"/>
        <end position="59"/>
    </location>
</feature>
<feature type="compositionally biased region" description="Basic and acidic residues" evidence="2">
    <location>
        <begin position="32"/>
        <end position="43"/>
    </location>
</feature>
<feature type="compositionally biased region" description="Basic and acidic residues" evidence="2">
    <location>
        <begin position="100"/>
        <end position="115"/>
    </location>
</feature>